<keyword evidence="2" id="KW-1185">Reference proteome</keyword>
<dbReference type="Proteomes" id="UP000007485">
    <property type="component" value="Chromosome"/>
</dbReference>
<reference evidence="1 2" key="1">
    <citation type="journal article" date="2011" name="J. Bacteriol.">
        <title>Complete genome sequence of 'Vulcanisaeta moutnovskia' strain 768-28, a novel member of the hyperthermophilic crenarchaeal genus vulcanisaeta.</title>
        <authorList>
            <person name="Gumerov V.M."/>
            <person name="Mardanov A.V."/>
            <person name="Beletsky A.V."/>
            <person name="Prokofeva M.I."/>
            <person name="Bonch-Osmolovskaya E.A."/>
            <person name="Ravin N.V."/>
            <person name="Skryabin K.G."/>
        </authorList>
    </citation>
    <scope>NUCLEOTIDE SEQUENCE [LARGE SCALE GENOMIC DNA]</scope>
    <source>
        <strain evidence="1 2">768-28</strain>
    </source>
</reference>
<protein>
    <submittedName>
        <fullName evidence="1">Uncharacterized protein</fullName>
    </submittedName>
</protein>
<accession>F0QVT6</accession>
<sequence>MSELKYADVSDEEVMRMIMERIREMKQLLSEIRDMLRVE</sequence>
<gene>
    <name evidence="1" type="ordered locus">VMUT_1909</name>
</gene>
<proteinExistence type="predicted"/>
<name>F0QVT6_VULM7</name>
<dbReference type="AlphaFoldDB" id="F0QVT6"/>
<dbReference type="KEGG" id="vmo:VMUT_1909"/>
<dbReference type="HOGENOM" id="CLU_217438_0_0_2"/>
<dbReference type="eggNOG" id="arCOG12776">
    <property type="taxonomic scope" value="Archaea"/>
</dbReference>
<dbReference type="EMBL" id="CP002529">
    <property type="protein sequence ID" value="ADY02110.1"/>
    <property type="molecule type" value="Genomic_DNA"/>
</dbReference>
<evidence type="ECO:0000313" key="1">
    <source>
        <dbReference type="EMBL" id="ADY02110.1"/>
    </source>
</evidence>
<organism evidence="1 2">
    <name type="scientific">Vulcanisaeta moutnovskia (strain 768-28)</name>
    <dbReference type="NCBI Taxonomy" id="985053"/>
    <lineage>
        <taxon>Archaea</taxon>
        <taxon>Thermoproteota</taxon>
        <taxon>Thermoprotei</taxon>
        <taxon>Thermoproteales</taxon>
        <taxon>Thermoproteaceae</taxon>
        <taxon>Vulcanisaeta</taxon>
    </lineage>
</organism>
<evidence type="ECO:0000313" key="2">
    <source>
        <dbReference type="Proteomes" id="UP000007485"/>
    </source>
</evidence>